<feature type="domain" description="Cation/H+ exchanger transmembrane" evidence="10">
    <location>
        <begin position="15"/>
        <end position="390"/>
    </location>
</feature>
<evidence type="ECO:0000256" key="4">
    <source>
        <dbReference type="ARBA" id="ARBA00022475"/>
    </source>
</evidence>
<comment type="subcellular location">
    <subcellularLocation>
        <location evidence="1">Cell membrane</location>
        <topology evidence="1">Multi-pass membrane protein</topology>
    </subcellularLocation>
</comment>
<evidence type="ECO:0000256" key="7">
    <source>
        <dbReference type="ARBA" id="ARBA00023065"/>
    </source>
</evidence>
<evidence type="ECO:0000256" key="5">
    <source>
        <dbReference type="ARBA" id="ARBA00022692"/>
    </source>
</evidence>
<dbReference type="RefSeq" id="WP_253795890.1">
    <property type="nucleotide sequence ID" value="NZ_BAAAUB010000061.1"/>
</dbReference>
<evidence type="ECO:0000256" key="3">
    <source>
        <dbReference type="ARBA" id="ARBA00022449"/>
    </source>
</evidence>
<reference evidence="11 12" key="1">
    <citation type="submission" date="2022-06" db="EMBL/GenBank/DDBJ databases">
        <title>Sequencing the genomes of 1000 actinobacteria strains.</title>
        <authorList>
            <person name="Klenk H.-P."/>
        </authorList>
    </citation>
    <scope>NUCLEOTIDE SEQUENCE [LARGE SCALE GENOMIC DNA]</scope>
    <source>
        <strain evidence="11 12">DSM 41656</strain>
    </source>
</reference>
<dbReference type="PANTHER" id="PTHR32507">
    <property type="entry name" value="NA(+)/H(+) ANTIPORTER 1"/>
    <property type="match status" value="1"/>
</dbReference>
<keyword evidence="3" id="KW-0050">Antiport</keyword>
<feature type="transmembrane region" description="Helical" evidence="9">
    <location>
        <begin position="187"/>
        <end position="212"/>
    </location>
</feature>
<keyword evidence="7" id="KW-0406">Ion transport</keyword>
<feature type="transmembrane region" description="Helical" evidence="9">
    <location>
        <begin position="342"/>
        <end position="361"/>
    </location>
</feature>
<dbReference type="InterPro" id="IPR006153">
    <property type="entry name" value="Cation/H_exchanger_TM"/>
</dbReference>
<name>A0ABT1IUZ8_9ACTN</name>
<evidence type="ECO:0000256" key="2">
    <source>
        <dbReference type="ARBA" id="ARBA00022448"/>
    </source>
</evidence>
<feature type="transmembrane region" description="Helical" evidence="9">
    <location>
        <begin position="58"/>
        <end position="78"/>
    </location>
</feature>
<dbReference type="InterPro" id="IPR038770">
    <property type="entry name" value="Na+/solute_symporter_sf"/>
</dbReference>
<keyword evidence="12" id="KW-1185">Reference proteome</keyword>
<dbReference type="Proteomes" id="UP001206483">
    <property type="component" value="Unassembled WGS sequence"/>
</dbReference>
<keyword evidence="4" id="KW-1003">Cell membrane</keyword>
<evidence type="ECO:0000259" key="10">
    <source>
        <dbReference type="Pfam" id="PF00999"/>
    </source>
</evidence>
<dbReference type="Gene3D" id="1.20.1530.20">
    <property type="match status" value="1"/>
</dbReference>
<evidence type="ECO:0000313" key="11">
    <source>
        <dbReference type="EMBL" id="MCP2308962.1"/>
    </source>
</evidence>
<feature type="transmembrane region" description="Helical" evidence="9">
    <location>
        <begin position="367"/>
        <end position="391"/>
    </location>
</feature>
<keyword evidence="2" id="KW-0813">Transport</keyword>
<feature type="transmembrane region" description="Helical" evidence="9">
    <location>
        <begin position="29"/>
        <end position="46"/>
    </location>
</feature>
<accession>A0ABT1IUZ8</accession>
<evidence type="ECO:0000313" key="12">
    <source>
        <dbReference type="Proteomes" id="UP001206483"/>
    </source>
</evidence>
<keyword evidence="8 9" id="KW-0472">Membrane</keyword>
<feature type="transmembrane region" description="Helical" evidence="9">
    <location>
        <begin position="6"/>
        <end position="24"/>
    </location>
</feature>
<dbReference type="Pfam" id="PF00999">
    <property type="entry name" value="Na_H_Exchanger"/>
    <property type="match status" value="1"/>
</dbReference>
<sequence length="591" mass="60784">MTADQILLGVGLTLVLAVGCQIVAARFRFPAIVVLLPVGFVAGALTDDINPVRVLGPAFTPLVSLAVALILYDAGLALDLKRLRGHTGRVVVRLLWLGVGVTWAFATAFGELLFGLSRGAAVMLGTILVVSGPTVVGPLLGFVRPVERLQHILAWEGSLIDPVGGILGALVFHAVLTGPHGSPLGRILGFLASVSVGLAGGAVGTAVLWLLLGRMRLAETLATSAQLAVVVGVAAVCDVLRDDSGLIAAVAIGVAVANLPGLDAPAGNPFLETLVQQILGVLFIAIPATITPSSLKDLIVPALGLLAVLVLLVRPLVALVSTLGTDLSSGERAFVGWMAPRGIVAASTASTFSASLAAAGVPKAAEILPITFLVIVGTVTLYAFTAAPLAARLKVRRHAWSRPLLVGGDAWVIDVARAFRTVGIDVLMWAGVEHQREQIRQAGLELAPGELLAAATGAGAELEGITAVLLLTAEDDFNALASTVLHGNGESPVYRLGPPDRRHGLVAPYTGGRILFATALTRIEIDRRHRDGAPIVTRPAAADVPAGHDILFRIRANGALAPVTESAVPPYEEGDVEVLLGPAPSPPAAAG</sequence>
<proteinExistence type="predicted"/>
<dbReference type="EMBL" id="JAMZDX010000002">
    <property type="protein sequence ID" value="MCP2308962.1"/>
    <property type="molecule type" value="Genomic_DNA"/>
</dbReference>
<keyword evidence="6 9" id="KW-1133">Transmembrane helix</keyword>
<comment type="caution">
    <text evidence="11">The sequence shown here is derived from an EMBL/GenBank/DDBJ whole genome shotgun (WGS) entry which is preliminary data.</text>
</comment>
<feature type="transmembrane region" description="Helical" evidence="9">
    <location>
        <begin position="274"/>
        <end position="292"/>
    </location>
</feature>
<dbReference type="PANTHER" id="PTHR32507:SF0">
    <property type="entry name" value="NA(+)_H(+) ANTIPORTER 2-RELATED"/>
    <property type="match status" value="1"/>
</dbReference>
<feature type="transmembrane region" description="Helical" evidence="9">
    <location>
        <begin position="120"/>
        <end position="140"/>
    </location>
</feature>
<feature type="transmembrane region" description="Helical" evidence="9">
    <location>
        <begin position="152"/>
        <end position="175"/>
    </location>
</feature>
<evidence type="ECO:0000256" key="9">
    <source>
        <dbReference type="SAM" id="Phobius"/>
    </source>
</evidence>
<protein>
    <submittedName>
        <fullName evidence="11">NhaP-type Na+/H+ or K+/H+ antiporter</fullName>
    </submittedName>
</protein>
<feature type="transmembrane region" description="Helical" evidence="9">
    <location>
        <begin position="298"/>
        <end position="321"/>
    </location>
</feature>
<keyword evidence="5 9" id="KW-0812">Transmembrane</keyword>
<evidence type="ECO:0000256" key="8">
    <source>
        <dbReference type="ARBA" id="ARBA00023136"/>
    </source>
</evidence>
<evidence type="ECO:0000256" key="6">
    <source>
        <dbReference type="ARBA" id="ARBA00022989"/>
    </source>
</evidence>
<feature type="transmembrane region" description="Helical" evidence="9">
    <location>
        <begin position="90"/>
        <end position="114"/>
    </location>
</feature>
<organism evidence="11 12">
    <name type="scientific">Kitasatospora paracochleata</name>
    <dbReference type="NCBI Taxonomy" id="58354"/>
    <lineage>
        <taxon>Bacteria</taxon>
        <taxon>Bacillati</taxon>
        <taxon>Actinomycetota</taxon>
        <taxon>Actinomycetes</taxon>
        <taxon>Kitasatosporales</taxon>
        <taxon>Streptomycetaceae</taxon>
        <taxon>Kitasatospora</taxon>
    </lineage>
</organism>
<evidence type="ECO:0000256" key="1">
    <source>
        <dbReference type="ARBA" id="ARBA00004651"/>
    </source>
</evidence>
<feature type="transmembrane region" description="Helical" evidence="9">
    <location>
        <begin position="246"/>
        <end position="262"/>
    </location>
</feature>
<gene>
    <name evidence="11" type="ORF">FHR36_002086</name>
</gene>